<dbReference type="AlphaFoldDB" id="A0AAV2IHS4"/>
<accession>A0AAV2IHS4</accession>
<feature type="transmembrane region" description="Helical" evidence="8">
    <location>
        <begin position="545"/>
        <end position="567"/>
    </location>
</feature>
<keyword evidence="13" id="KW-1185">Reference proteome</keyword>
<evidence type="ECO:0000313" key="12">
    <source>
        <dbReference type="EMBL" id="CAL1545216.1"/>
    </source>
</evidence>
<feature type="transmembrane region" description="Helical" evidence="8">
    <location>
        <begin position="723"/>
        <end position="746"/>
    </location>
</feature>
<dbReference type="GO" id="GO:0005886">
    <property type="term" value="C:plasma membrane"/>
    <property type="evidence" value="ECO:0007669"/>
    <property type="project" value="UniProtKB-SubCell"/>
</dbReference>
<evidence type="ECO:0000256" key="9">
    <source>
        <dbReference type="SAM" id="MobiDB-lite"/>
    </source>
</evidence>
<organism evidence="12 13">
    <name type="scientific">Lymnaea stagnalis</name>
    <name type="common">Great pond snail</name>
    <name type="synonym">Helix stagnalis</name>
    <dbReference type="NCBI Taxonomy" id="6523"/>
    <lineage>
        <taxon>Eukaryota</taxon>
        <taxon>Metazoa</taxon>
        <taxon>Spiralia</taxon>
        <taxon>Lophotrochozoa</taxon>
        <taxon>Mollusca</taxon>
        <taxon>Gastropoda</taxon>
        <taxon>Heterobranchia</taxon>
        <taxon>Euthyneura</taxon>
        <taxon>Panpulmonata</taxon>
        <taxon>Hygrophila</taxon>
        <taxon>Lymnaeoidea</taxon>
        <taxon>Lymnaeidae</taxon>
        <taxon>Lymnaea</taxon>
    </lineage>
</organism>
<dbReference type="GO" id="GO:0005254">
    <property type="term" value="F:chloride channel activity"/>
    <property type="evidence" value="ECO:0007669"/>
    <property type="project" value="TreeGrafter"/>
</dbReference>
<dbReference type="Pfam" id="PF04547">
    <property type="entry name" value="Anoctamin"/>
    <property type="match status" value="1"/>
</dbReference>
<comment type="caution">
    <text evidence="8">Lacks conserved residue(s) required for the propagation of feature annotation.</text>
</comment>
<evidence type="ECO:0000256" key="8">
    <source>
        <dbReference type="RuleBase" id="RU280814"/>
    </source>
</evidence>
<dbReference type="PANTHER" id="PTHR12308">
    <property type="entry name" value="ANOCTAMIN"/>
    <property type="match status" value="1"/>
</dbReference>
<evidence type="ECO:0000313" key="13">
    <source>
        <dbReference type="Proteomes" id="UP001497497"/>
    </source>
</evidence>
<evidence type="ECO:0000256" key="5">
    <source>
        <dbReference type="ARBA" id="ARBA00022989"/>
    </source>
</evidence>
<proteinExistence type="inferred from homology"/>
<feature type="region of interest" description="Disordered" evidence="9">
    <location>
        <begin position="1"/>
        <end position="33"/>
    </location>
</feature>
<keyword evidence="5 8" id="KW-1133">Transmembrane helix</keyword>
<keyword evidence="3" id="KW-1003">Cell membrane</keyword>
<evidence type="ECO:0000256" key="7">
    <source>
        <dbReference type="ARBA" id="ARBA00023180"/>
    </source>
</evidence>
<evidence type="ECO:0000256" key="4">
    <source>
        <dbReference type="ARBA" id="ARBA00022692"/>
    </source>
</evidence>
<dbReference type="Pfam" id="PF16178">
    <property type="entry name" value="Anoct_dimer"/>
    <property type="match status" value="1"/>
</dbReference>
<feature type="transmembrane region" description="Helical" evidence="8">
    <location>
        <begin position="431"/>
        <end position="450"/>
    </location>
</feature>
<feature type="transmembrane region" description="Helical" evidence="8">
    <location>
        <begin position="766"/>
        <end position="799"/>
    </location>
</feature>
<feature type="domain" description="Anoctamin transmembrane" evidence="10">
    <location>
        <begin position="359"/>
        <end position="846"/>
    </location>
</feature>
<keyword evidence="7" id="KW-0325">Glycoprotein</keyword>
<comment type="subcellular location">
    <subcellularLocation>
        <location evidence="1">Cell membrane</location>
        <topology evidence="1">Multi-pass membrane protein</topology>
    </subcellularLocation>
    <subcellularLocation>
        <location evidence="8">Membrane</location>
        <topology evidence="8">Multi-pass membrane protein</topology>
    </subcellularLocation>
</comment>
<keyword evidence="6 8" id="KW-0472">Membrane</keyword>
<evidence type="ECO:0000256" key="1">
    <source>
        <dbReference type="ARBA" id="ARBA00004651"/>
    </source>
</evidence>
<dbReference type="InterPro" id="IPR007632">
    <property type="entry name" value="Anoctamin"/>
</dbReference>
<feature type="compositionally biased region" description="Low complexity" evidence="9">
    <location>
        <begin position="933"/>
        <end position="944"/>
    </location>
</feature>
<gene>
    <name evidence="12" type="ORF">GSLYS_00018699001</name>
</gene>
<name>A0AAV2IHS4_LYMST</name>
<feature type="transmembrane region" description="Helical" evidence="8">
    <location>
        <begin position="503"/>
        <end position="525"/>
    </location>
</feature>
<evidence type="ECO:0000259" key="11">
    <source>
        <dbReference type="Pfam" id="PF16178"/>
    </source>
</evidence>
<reference evidence="12 13" key="1">
    <citation type="submission" date="2024-04" db="EMBL/GenBank/DDBJ databases">
        <authorList>
            <consortium name="Genoscope - CEA"/>
            <person name="William W."/>
        </authorList>
    </citation>
    <scope>NUCLEOTIDE SEQUENCE [LARGE SCALE GENOMIC DNA]</scope>
</reference>
<sequence length="985" mass="114095">MEHTEAEKVMDFDERDTGNAVHHSSSNNLKQGYKKSIDDANNALKHGKKWSRTLKKHRAKHPPKLGGFEKRYSILSQQKKLVPERKRIDFVLVYPRSEETEPKTQHEKNRERFETLLKNEGFCIQKDEIGKEVFVKLHCPFKRLCYEAEKVKLEMALKDCAIPQNPPEGWLREFVVKHFDTDNEVSDFVSAPFYVNKIELYDGHENPEKFFRPSIRSLLVHHILINTDTRTAAEVAEDEESEVGNPNTGKCAEFCKGLFCCCKEKTNGKDVLNSVSLKRKGLQYLLMKKSYTDSFVLHEESALSKDIDPSYNYITNEKDGDISMDASNANIWPAPNEDPRKLLQERWTDFAKFQPMWHIRNYFGEKIAFYFAWTGMLITTLWIPMLFGIAVFIYGLVGSVSDNLKAQNSTKLSENLLDVLGDIKLAFDNDLTPFFALFICIWGTIFLEVWKRQNSTLAYEWDVDQFETYEPDRPQFYGTKIMKDPITLDDTWIYPASKQVIKFLASASVLIFMVAMVIISVFAVIVYRVIMNVDYCPNLPNNQCFLLTTVVSSILNALSMMILELVYNKLAVVLTNWENHRTQTSYDDSLIIKMFAFKFVNCNASCFYIAFARGVGCCLCVSRYVDDCEGSCMTQLSFQVMTLMIIKPLPKFLKDLALPAILKLWQMRPQCRICNCIPFYRKNQVMVESIEQTKYQSHLKYLEKERLKPDLNDFTLAEYLEKVILYGYLMLFACSFPLAPLFALVVCYIDLRIDAKRLLWWYRRPIAYIAADIGMWLNILQFVNCVGVVTNSFIIAFTSSWASQFDLPGKLWVVIGFEHIVFTIKFLLAYLIPDVPQDVQLSLRRQSYLVQRKIDNEKEKARQTMNYSQLFPRLESSKDEEDIAHQKRTSTDSVDPILFASIKRIQKLCRVNFLWEQEPAETDSQMNNRKQPDFFSSHSMSSVADHSDHELQSNHSKSKGLSTFNIQYSFITSEPSMSTVIEEEC</sequence>
<protein>
    <recommendedName>
        <fullName evidence="8">Anoctamin</fullName>
    </recommendedName>
</protein>
<dbReference type="InterPro" id="IPR032394">
    <property type="entry name" value="Anoct_dimer"/>
</dbReference>
<feature type="region of interest" description="Disordered" evidence="9">
    <location>
        <begin position="920"/>
        <end position="956"/>
    </location>
</feature>
<comment type="caution">
    <text evidence="12">The sequence shown here is derived from an EMBL/GenBank/DDBJ whole genome shotgun (WGS) entry which is preliminary data.</text>
</comment>
<feature type="transmembrane region" description="Helical" evidence="8">
    <location>
        <begin position="367"/>
        <end position="397"/>
    </location>
</feature>
<dbReference type="Proteomes" id="UP001497497">
    <property type="component" value="Unassembled WGS sequence"/>
</dbReference>
<feature type="transmembrane region" description="Helical" evidence="8">
    <location>
        <begin position="811"/>
        <end position="832"/>
    </location>
</feature>
<evidence type="ECO:0000256" key="6">
    <source>
        <dbReference type="ARBA" id="ARBA00023136"/>
    </source>
</evidence>
<dbReference type="InterPro" id="IPR049452">
    <property type="entry name" value="Anoctamin_TM"/>
</dbReference>
<evidence type="ECO:0000259" key="10">
    <source>
        <dbReference type="Pfam" id="PF04547"/>
    </source>
</evidence>
<keyword evidence="4 8" id="KW-0812">Transmembrane</keyword>
<dbReference type="EMBL" id="CAXITT010000688">
    <property type="protein sequence ID" value="CAL1545216.1"/>
    <property type="molecule type" value="Genomic_DNA"/>
</dbReference>
<dbReference type="GO" id="GO:0046983">
    <property type="term" value="F:protein dimerization activity"/>
    <property type="evidence" value="ECO:0007669"/>
    <property type="project" value="InterPro"/>
</dbReference>
<feature type="domain" description="Anoctamin dimerisation" evidence="11">
    <location>
        <begin position="85"/>
        <end position="229"/>
    </location>
</feature>
<evidence type="ECO:0000256" key="3">
    <source>
        <dbReference type="ARBA" id="ARBA00022475"/>
    </source>
</evidence>
<comment type="similarity">
    <text evidence="2 8">Belongs to the anoctamin family.</text>
</comment>
<evidence type="ECO:0000256" key="2">
    <source>
        <dbReference type="ARBA" id="ARBA00009671"/>
    </source>
</evidence>
<dbReference type="PANTHER" id="PTHR12308:SF73">
    <property type="entry name" value="ANOCTAMIN"/>
    <property type="match status" value="1"/>
</dbReference>
<feature type="compositionally biased region" description="Basic and acidic residues" evidence="9">
    <location>
        <begin position="1"/>
        <end position="17"/>
    </location>
</feature>